<sequence length="106" mass="10931">MPWIVLVVAGLFEVVWASLLEETRGFTRLVPTVGFVLSLAVSMYLLSVATRTIPVGTGYAVWVGIGAVGAFVVSVAVKGEATNGPQITAILALVASIIAVKLTSAS</sequence>
<dbReference type="PANTHER" id="PTHR30561">
    <property type="entry name" value="SMR FAMILY PROTON-DEPENDENT DRUG EFFLUX TRANSPORTER SUGE"/>
    <property type="match status" value="1"/>
</dbReference>
<keyword evidence="3" id="KW-1003">Cell membrane</keyword>
<evidence type="ECO:0000256" key="4">
    <source>
        <dbReference type="ARBA" id="ARBA00022692"/>
    </source>
</evidence>
<dbReference type="GO" id="GO:0005886">
    <property type="term" value="C:plasma membrane"/>
    <property type="evidence" value="ECO:0007669"/>
    <property type="project" value="UniProtKB-SubCell"/>
</dbReference>
<dbReference type="FunFam" id="1.10.3730.20:FF:000001">
    <property type="entry name" value="Quaternary ammonium compound resistance transporter SugE"/>
    <property type="match status" value="1"/>
</dbReference>
<dbReference type="PANTHER" id="PTHR30561:SF0">
    <property type="entry name" value="GUANIDINIUM EXPORTER"/>
    <property type="match status" value="1"/>
</dbReference>
<keyword evidence="5 8" id="KW-1133">Transmembrane helix</keyword>
<organism evidence="9 10">
    <name type="scientific">Euzebya pacifica</name>
    <dbReference type="NCBI Taxonomy" id="1608957"/>
    <lineage>
        <taxon>Bacteria</taxon>
        <taxon>Bacillati</taxon>
        <taxon>Actinomycetota</taxon>
        <taxon>Nitriliruptoria</taxon>
        <taxon>Euzebyales</taxon>
    </lineage>
</organism>
<dbReference type="Proteomes" id="UP000264006">
    <property type="component" value="Chromosome"/>
</dbReference>
<keyword evidence="10" id="KW-1185">Reference proteome</keyword>
<comment type="similarity">
    <text evidence="7">Belongs to the drug/metabolite transporter (DMT) superfamily. Small multidrug resistance (SMR) (TC 2.A.7.1) family.</text>
</comment>
<keyword evidence="2" id="KW-0813">Transport</keyword>
<keyword evidence="4 7" id="KW-0812">Transmembrane</keyword>
<name>A0A346XYR8_9ACTN</name>
<evidence type="ECO:0000313" key="10">
    <source>
        <dbReference type="Proteomes" id="UP000264006"/>
    </source>
</evidence>
<keyword evidence="6 8" id="KW-0472">Membrane</keyword>
<evidence type="ECO:0000256" key="5">
    <source>
        <dbReference type="ARBA" id="ARBA00022989"/>
    </source>
</evidence>
<feature type="transmembrane region" description="Helical" evidence="8">
    <location>
        <begin position="27"/>
        <end position="47"/>
    </location>
</feature>
<evidence type="ECO:0000256" key="7">
    <source>
        <dbReference type="RuleBase" id="RU003942"/>
    </source>
</evidence>
<evidence type="ECO:0000256" key="2">
    <source>
        <dbReference type="ARBA" id="ARBA00022448"/>
    </source>
</evidence>
<dbReference type="InterPro" id="IPR037185">
    <property type="entry name" value="EmrE-like"/>
</dbReference>
<reference evidence="9 10" key="1">
    <citation type="submission" date="2018-09" db="EMBL/GenBank/DDBJ databases">
        <title>Complete genome sequence of Euzebya sp. DY32-46 isolated from seawater of Pacific Ocean.</title>
        <authorList>
            <person name="Xu L."/>
            <person name="Wu Y.-H."/>
            <person name="Xu X.-W."/>
        </authorList>
    </citation>
    <scope>NUCLEOTIDE SEQUENCE [LARGE SCALE GENOMIC DNA]</scope>
    <source>
        <strain evidence="9 10">DY32-46</strain>
    </source>
</reference>
<dbReference type="OrthoDB" id="3175079at2"/>
<evidence type="ECO:0000256" key="8">
    <source>
        <dbReference type="SAM" id="Phobius"/>
    </source>
</evidence>
<evidence type="ECO:0000256" key="6">
    <source>
        <dbReference type="ARBA" id="ARBA00023136"/>
    </source>
</evidence>
<dbReference type="InterPro" id="IPR045324">
    <property type="entry name" value="Small_multidrug_res"/>
</dbReference>
<dbReference type="EMBL" id="CP031165">
    <property type="protein sequence ID" value="AXV07365.1"/>
    <property type="molecule type" value="Genomic_DNA"/>
</dbReference>
<dbReference type="SUPFAM" id="SSF103481">
    <property type="entry name" value="Multidrug resistance efflux transporter EmrE"/>
    <property type="match status" value="1"/>
</dbReference>
<feature type="transmembrane region" description="Helical" evidence="8">
    <location>
        <begin position="59"/>
        <end position="77"/>
    </location>
</feature>
<accession>A0A346XYR8</accession>
<dbReference type="GO" id="GO:0022857">
    <property type="term" value="F:transmembrane transporter activity"/>
    <property type="evidence" value="ECO:0007669"/>
    <property type="project" value="InterPro"/>
</dbReference>
<proteinExistence type="inferred from homology"/>
<dbReference type="Pfam" id="PF00893">
    <property type="entry name" value="Multi_Drug_Res"/>
    <property type="match status" value="1"/>
</dbReference>
<feature type="transmembrane region" description="Helical" evidence="8">
    <location>
        <begin position="83"/>
        <end position="102"/>
    </location>
</feature>
<dbReference type="AlphaFoldDB" id="A0A346XYR8"/>
<dbReference type="RefSeq" id="WP_114591867.1">
    <property type="nucleotide sequence ID" value="NZ_CP031165.1"/>
</dbReference>
<evidence type="ECO:0000256" key="1">
    <source>
        <dbReference type="ARBA" id="ARBA00004651"/>
    </source>
</evidence>
<dbReference type="KEGG" id="euz:DVS28_a2686"/>
<dbReference type="InterPro" id="IPR000390">
    <property type="entry name" value="Small_drug/metabolite_transptr"/>
</dbReference>
<comment type="subcellular location">
    <subcellularLocation>
        <location evidence="1 7">Cell membrane</location>
        <topology evidence="1 7">Multi-pass membrane protein</topology>
    </subcellularLocation>
</comment>
<evidence type="ECO:0000313" key="9">
    <source>
        <dbReference type="EMBL" id="AXV07365.1"/>
    </source>
</evidence>
<dbReference type="Gene3D" id="1.10.3730.20">
    <property type="match status" value="1"/>
</dbReference>
<protein>
    <submittedName>
        <fullName evidence="9">Quaternary ammonium compound-resistance protein SugE</fullName>
    </submittedName>
</protein>
<evidence type="ECO:0000256" key="3">
    <source>
        <dbReference type="ARBA" id="ARBA00022475"/>
    </source>
</evidence>
<gene>
    <name evidence="9" type="ORF">DVS28_a2686</name>
</gene>